<proteinExistence type="inferred from homology"/>
<dbReference type="InterPro" id="IPR008979">
    <property type="entry name" value="Galactose-bd-like_sf"/>
</dbReference>
<dbReference type="Pfam" id="PF00657">
    <property type="entry name" value="Lipase_GDSL"/>
    <property type="match status" value="1"/>
</dbReference>
<dbReference type="EMBL" id="CP032489">
    <property type="protein sequence ID" value="AYD48297.1"/>
    <property type="molecule type" value="Genomic_DNA"/>
</dbReference>
<dbReference type="Gene3D" id="2.60.120.430">
    <property type="entry name" value="Galactose-binding lectin"/>
    <property type="match status" value="1"/>
</dbReference>
<keyword evidence="2" id="KW-0378">Hydrolase</keyword>
<reference evidence="5 6" key="1">
    <citation type="submission" date="2018-09" db="EMBL/GenBank/DDBJ databases">
        <title>Arachidicoccus sp. nov., a bacterium isolated from soil.</title>
        <authorList>
            <person name="Weon H.-Y."/>
            <person name="Kwon S.-W."/>
            <person name="Lee S.A."/>
        </authorList>
    </citation>
    <scope>NUCLEOTIDE SEQUENCE [LARGE SCALE GENOMIC DNA]</scope>
    <source>
        <strain evidence="5 6">KIS59-12</strain>
    </source>
</reference>
<sequence>MKKFFIGTSLFFAAFIIAKSSSAQAAYKFDFGTGKIENGYKQVTATNIYSDASGYGFDYGTQAIAINRGGDNALTSDFCTSIGSMFFSVKLPQGNYKVTVHLGDKLRSSITTIKAESRRLMSKEVITKPGEFKTASFIVSVWDSTINAHQVVRLKPREVDKLDWDNKLTLEFSNARVCLDAIEIQKVDNVPTVFLTGNSTVTDQQLEPWACWGQMFPSFFDSNVAIADMAASGETLRSSFSRKRLAKVASMLKAGDYLFIEFAHNDQKKGSGEEAYTTYNKYLKIFIDSARAHQAIPVLVTSTCRHDFDKNGKVTNTLGEFPAAMRYEAKKDNVTLIDLNKMTETLYNTYGEEKSKALFVQFPAGTFPGQNVTLADNTHFNDFGAYELAKCMVEGVRNSNLALKNSIKKEVSIFNPSRPDNIENWDLPFTPMFTSIKPYGN</sequence>
<organism evidence="5 6">
    <name type="scientific">Arachidicoccus soli</name>
    <dbReference type="NCBI Taxonomy" id="2341117"/>
    <lineage>
        <taxon>Bacteria</taxon>
        <taxon>Pseudomonadati</taxon>
        <taxon>Bacteroidota</taxon>
        <taxon>Chitinophagia</taxon>
        <taxon>Chitinophagales</taxon>
        <taxon>Chitinophagaceae</taxon>
        <taxon>Arachidicoccus</taxon>
    </lineage>
</organism>
<protein>
    <submittedName>
        <fullName evidence="5">Rhamnogalacturonan acetylesterase</fullName>
    </submittedName>
</protein>
<accession>A0A386HQT0</accession>
<dbReference type="InterPro" id="IPR001087">
    <property type="entry name" value="GDSL"/>
</dbReference>
<gene>
    <name evidence="5" type="ORF">D6B99_12215</name>
</gene>
<feature type="domain" description="Beta-agarase/YXIM esterase-like galactose-binding" evidence="4">
    <location>
        <begin position="27"/>
        <end position="112"/>
    </location>
</feature>
<evidence type="ECO:0000313" key="5">
    <source>
        <dbReference type="EMBL" id="AYD48297.1"/>
    </source>
</evidence>
<dbReference type="InterPro" id="IPR036514">
    <property type="entry name" value="SGNH_hydro_sf"/>
</dbReference>
<evidence type="ECO:0000256" key="1">
    <source>
        <dbReference type="ARBA" id="ARBA00008668"/>
    </source>
</evidence>
<dbReference type="RefSeq" id="WP_119988864.1">
    <property type="nucleotide sequence ID" value="NZ_CP032489.1"/>
</dbReference>
<evidence type="ECO:0000256" key="2">
    <source>
        <dbReference type="ARBA" id="ARBA00022801"/>
    </source>
</evidence>
<dbReference type="OrthoDB" id="9807041at2"/>
<dbReference type="Pfam" id="PF21254">
    <property type="entry name" value="AGA-YXIM_GBD"/>
    <property type="match status" value="1"/>
</dbReference>
<dbReference type="PANTHER" id="PTHR43695">
    <property type="entry name" value="PUTATIVE (AFU_ORTHOLOGUE AFUA_2G17250)-RELATED"/>
    <property type="match status" value="1"/>
</dbReference>
<dbReference type="InterPro" id="IPR037459">
    <property type="entry name" value="RhgT-like"/>
</dbReference>
<feature type="chain" id="PRO_5017452225" evidence="3">
    <location>
        <begin position="26"/>
        <end position="441"/>
    </location>
</feature>
<evidence type="ECO:0000259" key="4">
    <source>
        <dbReference type="Pfam" id="PF21254"/>
    </source>
</evidence>
<keyword evidence="3" id="KW-0732">Signal</keyword>
<dbReference type="SUPFAM" id="SSF52266">
    <property type="entry name" value="SGNH hydrolase"/>
    <property type="match status" value="1"/>
</dbReference>
<dbReference type="InterPro" id="IPR049033">
    <property type="entry name" value="AGA-YXIM_GBD"/>
</dbReference>
<dbReference type="Proteomes" id="UP000266118">
    <property type="component" value="Chromosome"/>
</dbReference>
<dbReference type="GO" id="GO:0016788">
    <property type="term" value="F:hydrolase activity, acting on ester bonds"/>
    <property type="evidence" value="ECO:0007669"/>
    <property type="project" value="InterPro"/>
</dbReference>
<keyword evidence="6" id="KW-1185">Reference proteome</keyword>
<dbReference type="PANTHER" id="PTHR43695:SF1">
    <property type="entry name" value="RHAMNOGALACTURONAN ACETYLESTERASE"/>
    <property type="match status" value="1"/>
</dbReference>
<evidence type="ECO:0000256" key="3">
    <source>
        <dbReference type="SAM" id="SignalP"/>
    </source>
</evidence>
<comment type="similarity">
    <text evidence="1">Belongs to the 'GDSL' lipolytic enzyme family.</text>
</comment>
<dbReference type="KEGG" id="ark:D6B99_12215"/>
<name>A0A386HQT0_9BACT</name>
<evidence type="ECO:0000313" key="6">
    <source>
        <dbReference type="Proteomes" id="UP000266118"/>
    </source>
</evidence>
<dbReference type="AlphaFoldDB" id="A0A386HQT0"/>
<dbReference type="Gene3D" id="3.40.50.1110">
    <property type="entry name" value="SGNH hydrolase"/>
    <property type="match status" value="1"/>
</dbReference>
<dbReference type="CDD" id="cd01821">
    <property type="entry name" value="Rhamnogalacturan_acetylesterase_like"/>
    <property type="match status" value="1"/>
</dbReference>
<feature type="signal peptide" evidence="3">
    <location>
        <begin position="1"/>
        <end position="25"/>
    </location>
</feature>
<dbReference type="SUPFAM" id="SSF49785">
    <property type="entry name" value="Galactose-binding domain-like"/>
    <property type="match status" value="1"/>
</dbReference>